<protein>
    <recommendedName>
        <fullName evidence="6">Mid2 domain-containing protein</fullName>
    </recommendedName>
</protein>
<evidence type="ECO:0000256" key="2">
    <source>
        <dbReference type="SAM" id="Phobius"/>
    </source>
</evidence>
<dbReference type="OrthoDB" id="5347452at2759"/>
<keyword evidence="3" id="KW-0732">Signal</keyword>
<evidence type="ECO:0000313" key="5">
    <source>
        <dbReference type="Proteomes" id="UP000009096"/>
    </source>
</evidence>
<organism evidence="4 5">
    <name type="scientific">Gibberella moniliformis (strain M3125 / FGSC 7600)</name>
    <name type="common">Maize ear and stalk rot fungus</name>
    <name type="synonym">Fusarium verticillioides</name>
    <dbReference type="NCBI Taxonomy" id="334819"/>
    <lineage>
        <taxon>Eukaryota</taxon>
        <taxon>Fungi</taxon>
        <taxon>Dikarya</taxon>
        <taxon>Ascomycota</taxon>
        <taxon>Pezizomycotina</taxon>
        <taxon>Sordariomycetes</taxon>
        <taxon>Hypocreomycetidae</taxon>
        <taxon>Hypocreales</taxon>
        <taxon>Nectriaceae</taxon>
        <taxon>Fusarium</taxon>
        <taxon>Fusarium fujikuroi species complex</taxon>
    </lineage>
</organism>
<feature type="compositionally biased region" description="Polar residues" evidence="1">
    <location>
        <begin position="293"/>
        <end position="307"/>
    </location>
</feature>
<dbReference type="AlphaFoldDB" id="W7M7U7"/>
<gene>
    <name evidence="4" type="ORF">FVEG_16172</name>
</gene>
<sequence length="395" mass="42185">MFWPTRSTFFFITFATLKAIYAIHVAHRTQERQTLDAPAAVTEAPMVVVDPLNLLLGYGPELNRRAQSDDLAIRVTIAPDETCGFIDGKKDSAVTCDNSRACTWAASSGVGLIACASDIYVACIDSSQAVNSAECNDVCRSNTFNLLCTDSDHPYCLTYAYPGSIFDYRCASTTVDDYERVYFTSEGKKRADLITTTLSSDSSGTSEGLQEVITVTVQEKSSRSQAAVTIIVIPQLPSAAATSPNPPTTDNKSIPVGPIVGGVVGGVAVLGLIGLGAFYLVRRRKKNKHQKDMTTSGQPNMTHSMDQNQHPYHPPNQGAVPHYTGVSMLSSPPLDARMSMVTGSVSPNGQSVNGGGGQLSPPTVQNPAPAYEMAGSESREPEPVYEMAGDSSKRK</sequence>
<dbReference type="KEGG" id="fvr:FVEG_16172"/>
<keyword evidence="5" id="KW-1185">Reference proteome</keyword>
<feature type="chain" id="PRO_5004898561" description="Mid2 domain-containing protein" evidence="3">
    <location>
        <begin position="23"/>
        <end position="395"/>
    </location>
</feature>
<evidence type="ECO:0000256" key="1">
    <source>
        <dbReference type="SAM" id="MobiDB-lite"/>
    </source>
</evidence>
<name>W7M7U7_GIBM7</name>
<dbReference type="RefSeq" id="XP_018753839.1">
    <property type="nucleotide sequence ID" value="XM_018905410.1"/>
</dbReference>
<evidence type="ECO:0000256" key="3">
    <source>
        <dbReference type="SAM" id="SignalP"/>
    </source>
</evidence>
<dbReference type="EMBL" id="CM000585">
    <property type="protein sequence ID" value="EWG47648.1"/>
    <property type="molecule type" value="Genomic_DNA"/>
</dbReference>
<accession>W7M7U7</accession>
<dbReference type="Proteomes" id="UP000009096">
    <property type="component" value="Chromosome 8"/>
</dbReference>
<dbReference type="GeneID" id="30073048"/>
<feature type="signal peptide" evidence="3">
    <location>
        <begin position="1"/>
        <end position="22"/>
    </location>
</feature>
<feature type="region of interest" description="Disordered" evidence="1">
    <location>
        <begin position="285"/>
        <end position="307"/>
    </location>
</feature>
<dbReference type="VEuPathDB" id="FungiDB:FVEG_16172"/>
<dbReference type="EMBL" id="DS022250">
    <property type="protein sequence ID" value="EWG47648.1"/>
    <property type="molecule type" value="Genomic_DNA"/>
</dbReference>
<proteinExistence type="predicted"/>
<reference evidence="4 5" key="1">
    <citation type="journal article" date="2010" name="Nature">
        <title>Comparative genomics reveals mobile pathogenicity chromosomes in Fusarium.</title>
        <authorList>
            <person name="Ma L.J."/>
            <person name="van der Does H.C."/>
            <person name="Borkovich K.A."/>
            <person name="Coleman J.J."/>
            <person name="Daboussi M.J."/>
            <person name="Di Pietro A."/>
            <person name="Dufresne M."/>
            <person name="Freitag M."/>
            <person name="Grabherr M."/>
            <person name="Henrissat B."/>
            <person name="Houterman P.M."/>
            <person name="Kang S."/>
            <person name="Shim W.B."/>
            <person name="Woloshuk C."/>
            <person name="Xie X."/>
            <person name="Xu J.R."/>
            <person name="Antoniw J."/>
            <person name="Baker S.E."/>
            <person name="Bluhm B.H."/>
            <person name="Breakspear A."/>
            <person name="Brown D.W."/>
            <person name="Butchko R.A."/>
            <person name="Chapman S."/>
            <person name="Coulson R."/>
            <person name="Coutinho P.M."/>
            <person name="Danchin E.G."/>
            <person name="Diener A."/>
            <person name="Gale L.R."/>
            <person name="Gardiner D.M."/>
            <person name="Goff S."/>
            <person name="Hammond-Kosack K.E."/>
            <person name="Hilburn K."/>
            <person name="Hua-Van A."/>
            <person name="Jonkers W."/>
            <person name="Kazan K."/>
            <person name="Kodira C.D."/>
            <person name="Koehrsen M."/>
            <person name="Kumar L."/>
            <person name="Lee Y.H."/>
            <person name="Li L."/>
            <person name="Manners J.M."/>
            <person name="Miranda-Saavedra D."/>
            <person name="Mukherjee M."/>
            <person name="Park G."/>
            <person name="Park J."/>
            <person name="Park S.Y."/>
            <person name="Proctor R.H."/>
            <person name="Regev A."/>
            <person name="Ruiz-Roldan M.C."/>
            <person name="Sain D."/>
            <person name="Sakthikumar S."/>
            <person name="Sykes S."/>
            <person name="Schwartz D.C."/>
            <person name="Turgeon B.G."/>
            <person name="Wapinski I."/>
            <person name="Yoder O."/>
            <person name="Young S."/>
            <person name="Zeng Q."/>
            <person name="Zhou S."/>
            <person name="Galagan J."/>
            <person name="Cuomo C.A."/>
            <person name="Kistler H.C."/>
            <person name="Rep M."/>
        </authorList>
    </citation>
    <scope>NUCLEOTIDE SEQUENCE [LARGE SCALE GENOMIC DNA]</scope>
    <source>
        <strain evidence="5">M3125 / FGSC 7600</strain>
    </source>
</reference>
<keyword evidence="2" id="KW-1133">Transmembrane helix</keyword>
<evidence type="ECO:0008006" key="6">
    <source>
        <dbReference type="Google" id="ProtNLM"/>
    </source>
</evidence>
<evidence type="ECO:0000313" key="4">
    <source>
        <dbReference type="EMBL" id="EWG47648.1"/>
    </source>
</evidence>
<feature type="region of interest" description="Disordered" evidence="1">
    <location>
        <begin position="343"/>
        <end position="395"/>
    </location>
</feature>
<feature type="transmembrane region" description="Helical" evidence="2">
    <location>
        <begin position="259"/>
        <end position="281"/>
    </location>
</feature>
<dbReference type="STRING" id="334819.W7M7U7"/>
<keyword evidence="2" id="KW-0812">Transmembrane</keyword>
<keyword evidence="2" id="KW-0472">Membrane</keyword>